<proteinExistence type="predicted"/>
<feature type="transmembrane region" description="Helical" evidence="2">
    <location>
        <begin position="197"/>
        <end position="217"/>
    </location>
</feature>
<reference evidence="3" key="1">
    <citation type="submission" date="2022-10" db="EMBL/GenBank/DDBJ databases">
        <title>Cytochrome P450 Catalyzes Benzene Ring Formation in the Biosynthesis of Trialkyl-Substituted Aromatic Polyketides.</title>
        <authorList>
            <person name="Zhao E."/>
            <person name="Ge H."/>
        </authorList>
    </citation>
    <scope>NUCLEOTIDE SEQUENCE</scope>
    <source>
        <strain evidence="3">NA0869</strain>
    </source>
</reference>
<feature type="transmembrane region" description="Helical" evidence="2">
    <location>
        <begin position="167"/>
        <end position="185"/>
    </location>
</feature>
<evidence type="ECO:0000256" key="2">
    <source>
        <dbReference type="SAM" id="Phobius"/>
    </source>
</evidence>
<dbReference type="InterPro" id="IPR021235">
    <property type="entry name" value="DUF2637"/>
</dbReference>
<dbReference type="Pfam" id="PF10935">
    <property type="entry name" value="DUF2637"/>
    <property type="match status" value="1"/>
</dbReference>
<gene>
    <name evidence="3" type="ORF">OGH68_18390</name>
</gene>
<evidence type="ECO:0000313" key="3">
    <source>
        <dbReference type="EMBL" id="UYQ63242.1"/>
    </source>
</evidence>
<keyword evidence="2" id="KW-1133">Transmembrane helix</keyword>
<name>A0ABY6IBL4_STRPE</name>
<keyword evidence="2" id="KW-0472">Membrane</keyword>
<feature type="transmembrane region" description="Helical" evidence="2">
    <location>
        <begin position="120"/>
        <end position="147"/>
    </location>
</feature>
<protein>
    <submittedName>
        <fullName evidence="3">DUF2637 domain-containing protein</fullName>
    </submittedName>
</protein>
<keyword evidence="4" id="KW-1185">Reference proteome</keyword>
<keyword evidence="2" id="KW-0812">Transmembrane</keyword>
<dbReference type="EMBL" id="CP107567">
    <property type="protein sequence ID" value="UYQ63242.1"/>
    <property type="molecule type" value="Genomic_DNA"/>
</dbReference>
<evidence type="ECO:0000313" key="4">
    <source>
        <dbReference type="Proteomes" id="UP001163878"/>
    </source>
</evidence>
<dbReference type="Proteomes" id="UP001163878">
    <property type="component" value="Chromosome"/>
</dbReference>
<accession>A0ABY6IBL4</accession>
<sequence>MYDEYGSFGSAVSHPEMGGYGRWEDPYAASPKTFLSPHEPMAPLGLEILDGTWDPTAELQQLLQPSAGEEKPTAFSGYGSGLDSGDGSSLADRNSITAELPRVRPVPGHRRRVPSQKPRFSLLQTVSVSIAVVAAVIVSGVSIFGGMVALDPLRHIAASRTSQGLMSWWPVLVYGPWLVASLSILRASLHHRRTVQSWVVVLFFSAITTWLCVIESAGSFTDVAAAALPALAALVCFQQLVRLVTLARPPRRPSARHRVRVPSTPFLPSTPG</sequence>
<dbReference type="RefSeq" id="WP_264245361.1">
    <property type="nucleotide sequence ID" value="NZ_CP107567.1"/>
</dbReference>
<evidence type="ECO:0000256" key="1">
    <source>
        <dbReference type="SAM" id="MobiDB-lite"/>
    </source>
</evidence>
<feature type="region of interest" description="Disordered" evidence="1">
    <location>
        <begin position="65"/>
        <end position="91"/>
    </location>
</feature>
<feature type="transmembrane region" description="Helical" evidence="2">
    <location>
        <begin position="223"/>
        <end position="244"/>
    </location>
</feature>
<organism evidence="3 4">
    <name type="scientific">Streptomyces peucetius</name>
    <dbReference type="NCBI Taxonomy" id="1950"/>
    <lineage>
        <taxon>Bacteria</taxon>
        <taxon>Bacillati</taxon>
        <taxon>Actinomycetota</taxon>
        <taxon>Actinomycetes</taxon>
        <taxon>Kitasatosporales</taxon>
        <taxon>Streptomycetaceae</taxon>
        <taxon>Streptomyces</taxon>
    </lineage>
</organism>